<dbReference type="EMBL" id="CAJVQC010035916">
    <property type="protein sequence ID" value="CAG8760171.1"/>
    <property type="molecule type" value="Genomic_DNA"/>
</dbReference>
<dbReference type="Proteomes" id="UP000789920">
    <property type="component" value="Unassembled WGS sequence"/>
</dbReference>
<name>A0ACA9QNW8_9GLOM</name>
<organism evidence="1 2">
    <name type="scientific">Racocetra persica</name>
    <dbReference type="NCBI Taxonomy" id="160502"/>
    <lineage>
        <taxon>Eukaryota</taxon>
        <taxon>Fungi</taxon>
        <taxon>Fungi incertae sedis</taxon>
        <taxon>Mucoromycota</taxon>
        <taxon>Glomeromycotina</taxon>
        <taxon>Glomeromycetes</taxon>
        <taxon>Diversisporales</taxon>
        <taxon>Gigasporaceae</taxon>
        <taxon>Racocetra</taxon>
    </lineage>
</organism>
<evidence type="ECO:0000313" key="1">
    <source>
        <dbReference type="EMBL" id="CAG8760171.1"/>
    </source>
</evidence>
<reference evidence="1" key="1">
    <citation type="submission" date="2021-06" db="EMBL/GenBank/DDBJ databases">
        <authorList>
            <person name="Kallberg Y."/>
            <person name="Tangrot J."/>
            <person name="Rosling A."/>
        </authorList>
    </citation>
    <scope>NUCLEOTIDE SEQUENCE</scope>
    <source>
        <strain evidence="1">MA461A</strain>
    </source>
</reference>
<protein>
    <submittedName>
        <fullName evidence="1">32035_t:CDS:1</fullName>
    </submittedName>
</protein>
<sequence length="88" mass="10401">YERSHKSIVPICYEEHCKHIFDFTVLFWDFKYGLIETSKIVCQLQDEDNNNLFELSKLFSSLSEFSVTPNKEKYKLGIKNTNEDSDPD</sequence>
<proteinExistence type="predicted"/>
<gene>
    <name evidence="1" type="ORF">RPERSI_LOCUS15150</name>
</gene>
<comment type="caution">
    <text evidence="1">The sequence shown here is derived from an EMBL/GenBank/DDBJ whole genome shotgun (WGS) entry which is preliminary data.</text>
</comment>
<feature type="non-terminal residue" evidence="1">
    <location>
        <position position="1"/>
    </location>
</feature>
<feature type="non-terminal residue" evidence="1">
    <location>
        <position position="88"/>
    </location>
</feature>
<keyword evidence="2" id="KW-1185">Reference proteome</keyword>
<accession>A0ACA9QNW8</accession>
<evidence type="ECO:0000313" key="2">
    <source>
        <dbReference type="Proteomes" id="UP000789920"/>
    </source>
</evidence>